<evidence type="ECO:0000256" key="2">
    <source>
        <dbReference type="SAM" id="Phobius"/>
    </source>
</evidence>
<feature type="region of interest" description="Disordered" evidence="1">
    <location>
        <begin position="1"/>
        <end position="20"/>
    </location>
</feature>
<evidence type="ECO:0000259" key="3">
    <source>
        <dbReference type="Pfam" id="PF07811"/>
    </source>
</evidence>
<evidence type="ECO:0000313" key="5">
    <source>
        <dbReference type="Proteomes" id="UP000295578"/>
    </source>
</evidence>
<keyword evidence="2" id="KW-0472">Membrane</keyword>
<reference evidence="4 5" key="1">
    <citation type="submission" date="2019-03" db="EMBL/GenBank/DDBJ databases">
        <title>Draft genome sequences of novel Actinobacteria.</title>
        <authorList>
            <person name="Sahin N."/>
            <person name="Ay H."/>
            <person name="Saygin H."/>
        </authorList>
    </citation>
    <scope>NUCLEOTIDE SEQUENCE [LARGE SCALE GENOMIC DNA]</scope>
    <source>
        <strain evidence="4 5">DSM 45941</strain>
    </source>
</reference>
<name>A0A4R5A5G8_9ACTN</name>
<accession>A0A4R5A5G8</accession>
<sequence length="155" mass="16501">MRVGMRSGIRPGVRSQRRPDTGAVTAEVVVAIPLLMLLILLIIQFGVWAHAQHVAQATASEALSAARLDGASTADGKRRATEVRHQIGRHSLSDTTVTVRRTADTVRVRVTGAAPRVIPLPFLNLPVDASAAGPVERFHSRPQPPSGQLDGLRAG</sequence>
<comment type="caution">
    <text evidence="4">The sequence shown here is derived from an EMBL/GenBank/DDBJ whole genome shotgun (WGS) entry which is preliminary data.</text>
</comment>
<evidence type="ECO:0000256" key="1">
    <source>
        <dbReference type="SAM" id="MobiDB-lite"/>
    </source>
</evidence>
<proteinExistence type="predicted"/>
<feature type="domain" description="TadE-like" evidence="3">
    <location>
        <begin position="22"/>
        <end position="62"/>
    </location>
</feature>
<keyword evidence="2" id="KW-1133">Transmembrane helix</keyword>
<dbReference type="EMBL" id="SMKY01000292">
    <property type="protein sequence ID" value="TDD67233.1"/>
    <property type="molecule type" value="Genomic_DNA"/>
</dbReference>
<dbReference type="AlphaFoldDB" id="A0A4R5A5G8"/>
<dbReference type="InterPro" id="IPR012495">
    <property type="entry name" value="TadE-like_dom"/>
</dbReference>
<keyword evidence="2" id="KW-0812">Transmembrane</keyword>
<dbReference type="OrthoDB" id="3629197at2"/>
<evidence type="ECO:0000313" key="4">
    <source>
        <dbReference type="EMBL" id="TDD67233.1"/>
    </source>
</evidence>
<protein>
    <submittedName>
        <fullName evidence="4">Pilus assembly protein TadE</fullName>
    </submittedName>
</protein>
<organism evidence="4 5">
    <name type="scientific">Actinomadura darangshiensis</name>
    <dbReference type="NCBI Taxonomy" id="705336"/>
    <lineage>
        <taxon>Bacteria</taxon>
        <taxon>Bacillati</taxon>
        <taxon>Actinomycetota</taxon>
        <taxon>Actinomycetes</taxon>
        <taxon>Streptosporangiales</taxon>
        <taxon>Thermomonosporaceae</taxon>
        <taxon>Actinomadura</taxon>
    </lineage>
</organism>
<keyword evidence="5" id="KW-1185">Reference proteome</keyword>
<feature type="region of interest" description="Disordered" evidence="1">
    <location>
        <begin position="134"/>
        <end position="155"/>
    </location>
</feature>
<dbReference type="Proteomes" id="UP000295578">
    <property type="component" value="Unassembled WGS sequence"/>
</dbReference>
<gene>
    <name evidence="4" type="ORF">E1293_38300</name>
</gene>
<dbReference type="Pfam" id="PF07811">
    <property type="entry name" value="TadE"/>
    <property type="match status" value="1"/>
</dbReference>
<feature type="transmembrane region" description="Helical" evidence="2">
    <location>
        <begin position="21"/>
        <end position="48"/>
    </location>
</feature>